<proteinExistence type="predicted"/>
<dbReference type="Pfam" id="PF22016">
    <property type="entry name" value="DUF6933"/>
    <property type="match status" value="1"/>
</dbReference>
<dbReference type="RefSeq" id="WP_227517867.1">
    <property type="nucleotide sequence ID" value="NZ_CP020931.1"/>
</dbReference>
<evidence type="ECO:0000259" key="1">
    <source>
        <dbReference type="Pfam" id="PF22016"/>
    </source>
</evidence>
<feature type="domain" description="DUF6933" evidence="1">
    <location>
        <begin position="3"/>
        <end position="174"/>
    </location>
</feature>
<evidence type="ECO:0000313" key="2">
    <source>
        <dbReference type="EMBL" id="ARM83100.1"/>
    </source>
</evidence>
<name>A0A1W6K6U2_9GAMM</name>
<organism evidence="2 3">
    <name type="scientific">Marinobacter salarius</name>
    <dbReference type="NCBI Taxonomy" id="1420917"/>
    <lineage>
        <taxon>Bacteria</taxon>
        <taxon>Pseudomonadati</taxon>
        <taxon>Pseudomonadota</taxon>
        <taxon>Gammaproteobacteria</taxon>
        <taxon>Pseudomonadales</taxon>
        <taxon>Marinobacteraceae</taxon>
        <taxon>Marinobacter</taxon>
    </lineage>
</organism>
<evidence type="ECO:0000313" key="3">
    <source>
        <dbReference type="Proteomes" id="UP000193100"/>
    </source>
</evidence>
<accession>A0A1W6K6U2</accession>
<dbReference type="GeneID" id="77254992"/>
<dbReference type="InterPro" id="IPR053864">
    <property type="entry name" value="DUF6933"/>
</dbReference>
<dbReference type="AlphaFoldDB" id="A0A1W6K6U2"/>
<dbReference type="EMBL" id="CP020931">
    <property type="protein sequence ID" value="ARM83100.1"/>
    <property type="molecule type" value="Genomic_DNA"/>
</dbReference>
<protein>
    <recommendedName>
        <fullName evidence="1">DUF6933 domain-containing protein</fullName>
    </recommendedName>
</protein>
<sequence length="183" mass="20489">MIQLHCTKKLLAKLPLDSSGRIKRKALLPQAANDEAESPLSGWHANLLTIQRRNCVLFVHGTTRFPVLATCLTKPDLAELDWWFQDALMNTLIKSGANETQMNTAGSILSQLVCDSECDRSVQATMNQMKQDLEHQIWYDNLSISDLAPYSTGAFLAERPCTVKGVKGCIWPKRAMLELLKQC</sequence>
<gene>
    <name evidence="2" type="ORF">MARSALSMR5_01006</name>
</gene>
<reference evidence="2 3" key="1">
    <citation type="submission" date="2017-04" db="EMBL/GenBank/DDBJ databases">
        <title>Genome Sequence of Marinobacter salarius strain SMR5 Isolated from a culture of the Diatom Skeletonema marinoi.</title>
        <authorList>
            <person name="Topel M."/>
            <person name="Pinder M.I.M."/>
            <person name="Johansson O.N."/>
            <person name="Kourtchenko O."/>
            <person name="Godhe A."/>
            <person name="Clarke A.K."/>
        </authorList>
    </citation>
    <scope>NUCLEOTIDE SEQUENCE [LARGE SCALE GENOMIC DNA]</scope>
    <source>
        <strain evidence="2 3">SMR5</strain>
    </source>
</reference>
<dbReference type="Proteomes" id="UP000193100">
    <property type="component" value="Chromosome"/>
</dbReference>